<dbReference type="STRING" id="518637.EUBIFOR_01640"/>
<evidence type="ECO:0000313" key="3">
    <source>
        <dbReference type="Proteomes" id="UP000004315"/>
    </source>
</evidence>
<keyword evidence="3" id="KW-1185">Reference proteome</keyword>
<dbReference type="eggNOG" id="ENOG5033BUU">
    <property type="taxonomic scope" value="Bacteria"/>
</dbReference>
<organism evidence="2 3">
    <name type="scientific">Holdemanella biformis DSM 3989</name>
    <dbReference type="NCBI Taxonomy" id="518637"/>
    <lineage>
        <taxon>Bacteria</taxon>
        <taxon>Bacillati</taxon>
        <taxon>Bacillota</taxon>
        <taxon>Erysipelotrichia</taxon>
        <taxon>Erysipelotrichales</taxon>
        <taxon>Erysipelotrichaceae</taxon>
        <taxon>Holdemanella</taxon>
    </lineage>
</organism>
<gene>
    <name evidence="2" type="ORF">EUBIFOR_01640</name>
</gene>
<name>B7CBR5_9FIRM</name>
<protein>
    <recommendedName>
        <fullName evidence="4">ABC-2 type transporter</fullName>
    </recommendedName>
</protein>
<keyword evidence="1" id="KW-0812">Transmembrane</keyword>
<feature type="transmembrane region" description="Helical" evidence="1">
    <location>
        <begin position="272"/>
        <end position="294"/>
    </location>
</feature>
<comment type="caution">
    <text evidence="2">The sequence shown here is derived from an EMBL/GenBank/DDBJ whole genome shotgun (WGS) entry which is preliminary data.</text>
</comment>
<accession>B7CBR5</accession>
<dbReference type="PANTHER" id="PTHR37305">
    <property type="entry name" value="INTEGRAL MEMBRANE PROTEIN-RELATED"/>
    <property type="match status" value="1"/>
</dbReference>
<dbReference type="Proteomes" id="UP000004315">
    <property type="component" value="Unassembled WGS sequence"/>
</dbReference>
<reference evidence="2 3" key="1">
    <citation type="submission" date="2008-10" db="EMBL/GenBank/DDBJ databases">
        <authorList>
            <person name="Fulton L."/>
            <person name="Clifton S."/>
            <person name="Fulton B."/>
            <person name="Xu J."/>
            <person name="Minx P."/>
            <person name="Pepin K.H."/>
            <person name="Johnson M."/>
            <person name="Bhonagiri V."/>
            <person name="Nash W.E."/>
            <person name="Mardis E.R."/>
            <person name="Wilson R.K."/>
        </authorList>
    </citation>
    <scope>NUCLEOTIDE SEQUENCE [LARGE SCALE GENOMIC DNA]</scope>
    <source>
        <strain evidence="2 3">DSM 3989</strain>
    </source>
</reference>
<feature type="transmembrane region" description="Helical" evidence="1">
    <location>
        <begin position="334"/>
        <end position="354"/>
    </location>
</feature>
<keyword evidence="1" id="KW-0472">Membrane</keyword>
<sequence>MKTLIYNEIRIFFSKRNIGIFIIGCLSMIVIFCFYFVPKHNNFISSQVHYYEQMVTSDATRSKIITEQINRMKEIGEDTEKLEKSRDFWQADLENCRLVSYNLEHEDAHCIAETMIKRDKLLQKVIDEGGDLSSYSIMLRNDERDLKNRIKLQDMYMKNRFYDFVYEKMPTAYYMLSNFFVFGGIPIIVILACVILSNFDCWSKDFESNTYKLLFTMTGSRAKIYLSRTIVTSITTMIMSLMMISILFVLGYFTYGLGDEVFVIVKNTFVPISMWCMNNLMITIVLLAFLSTMIQVLSLFTKNSGISLLVPCLCLLVLLTDINLFSSIFSINSLILWIIILLIVIIHFCMVKYLERIDLNGAN</sequence>
<feature type="transmembrane region" description="Helical" evidence="1">
    <location>
        <begin position="306"/>
        <end position="328"/>
    </location>
</feature>
<reference evidence="2 3" key="2">
    <citation type="submission" date="2008-11" db="EMBL/GenBank/DDBJ databases">
        <title>Draft genome sequence of Eubacterium biforme (DSM 3989).</title>
        <authorList>
            <person name="Sudarsanam P."/>
            <person name="Ley R."/>
            <person name="Guruge J."/>
            <person name="Turnbaugh P.J."/>
            <person name="Mahowald M."/>
            <person name="Liep D."/>
            <person name="Gordon J."/>
        </authorList>
    </citation>
    <scope>NUCLEOTIDE SEQUENCE [LARGE SCALE GENOMIC DNA]</scope>
    <source>
        <strain evidence="2 3">DSM 3989</strain>
    </source>
</reference>
<dbReference type="HOGENOM" id="CLU_762420_0_0_9"/>
<feature type="transmembrane region" description="Helical" evidence="1">
    <location>
        <begin position="172"/>
        <end position="196"/>
    </location>
</feature>
<evidence type="ECO:0000256" key="1">
    <source>
        <dbReference type="SAM" id="Phobius"/>
    </source>
</evidence>
<evidence type="ECO:0008006" key="4">
    <source>
        <dbReference type="Google" id="ProtNLM"/>
    </source>
</evidence>
<feature type="transmembrane region" description="Helical" evidence="1">
    <location>
        <begin position="230"/>
        <end position="252"/>
    </location>
</feature>
<dbReference type="AlphaFoldDB" id="B7CBR5"/>
<evidence type="ECO:0000313" key="2">
    <source>
        <dbReference type="EMBL" id="EEC89794.1"/>
    </source>
</evidence>
<keyword evidence="1" id="KW-1133">Transmembrane helix</keyword>
<proteinExistence type="predicted"/>
<dbReference type="PANTHER" id="PTHR37305:SF1">
    <property type="entry name" value="MEMBRANE PROTEIN"/>
    <property type="match status" value="1"/>
</dbReference>
<dbReference type="EMBL" id="ABYT01000090">
    <property type="protein sequence ID" value="EEC89794.1"/>
    <property type="molecule type" value="Genomic_DNA"/>
</dbReference>
<feature type="transmembrane region" description="Helical" evidence="1">
    <location>
        <begin position="20"/>
        <end position="37"/>
    </location>
</feature>